<dbReference type="EMBL" id="ADGQ01000070">
    <property type="protein sequence ID" value="EFM64117.1"/>
    <property type="molecule type" value="Genomic_DNA"/>
</dbReference>
<comment type="caution">
    <text evidence="7">The sequence shown here is derived from an EMBL/GenBank/DDBJ whole genome shotgun (WGS) entry which is preliminary data.</text>
</comment>
<evidence type="ECO:0000256" key="2">
    <source>
        <dbReference type="ARBA" id="ARBA00007118"/>
    </source>
</evidence>
<gene>
    <name evidence="7" type="ORF">HMPREF0634_0025</name>
</gene>
<keyword evidence="3" id="KW-0285">Flavoprotein</keyword>
<protein>
    <recommendedName>
        <fullName evidence="6">Putative nitroreductase TM1586 domain-containing protein</fullName>
    </recommendedName>
</protein>
<dbReference type="RefSeq" id="WP_007790792.1">
    <property type="nucleotide sequence ID" value="NZ_ADGQ01000070.1"/>
</dbReference>
<evidence type="ECO:0000256" key="1">
    <source>
        <dbReference type="ARBA" id="ARBA00001917"/>
    </source>
</evidence>
<name>E0E4P2_9FIRM</name>
<keyword evidence="4" id="KW-0288">FMN</keyword>
<dbReference type="AlphaFoldDB" id="E0E4P2"/>
<comment type="cofactor">
    <cofactor evidence="1">
        <name>FMN</name>
        <dbReference type="ChEBI" id="CHEBI:58210"/>
    </cofactor>
</comment>
<dbReference type="GO" id="GO:0016491">
    <property type="term" value="F:oxidoreductase activity"/>
    <property type="evidence" value="ECO:0007669"/>
    <property type="project" value="UniProtKB-KW"/>
</dbReference>
<dbReference type="SUPFAM" id="SSF55469">
    <property type="entry name" value="FMN-dependent nitroreductase-like"/>
    <property type="match status" value="2"/>
</dbReference>
<organism evidence="7 8">
    <name type="scientific">Peptostreptococcus stomatis DSM 17678</name>
    <dbReference type="NCBI Taxonomy" id="596315"/>
    <lineage>
        <taxon>Bacteria</taxon>
        <taxon>Bacillati</taxon>
        <taxon>Bacillota</taxon>
        <taxon>Clostridia</taxon>
        <taxon>Peptostreptococcales</taxon>
        <taxon>Peptostreptococcaceae</taxon>
        <taxon>Peptostreptococcus</taxon>
    </lineage>
</organism>
<evidence type="ECO:0000313" key="8">
    <source>
        <dbReference type="Proteomes" id="UP000003244"/>
    </source>
</evidence>
<dbReference type="Pfam" id="PF14512">
    <property type="entry name" value="TM1586_NiRdase"/>
    <property type="match status" value="1"/>
</dbReference>
<dbReference type="InterPro" id="IPR029478">
    <property type="entry name" value="TM1586_NiRdase"/>
</dbReference>
<dbReference type="PANTHER" id="PTHR43673">
    <property type="entry name" value="NAD(P)H NITROREDUCTASE YDGI-RELATED"/>
    <property type="match status" value="1"/>
</dbReference>
<dbReference type="eggNOG" id="COG0778">
    <property type="taxonomic scope" value="Bacteria"/>
</dbReference>
<evidence type="ECO:0000259" key="6">
    <source>
        <dbReference type="Pfam" id="PF14512"/>
    </source>
</evidence>
<dbReference type="OrthoDB" id="9814075at2"/>
<sequence length="284" mass="32363">MEFKKVDRLPINVKEVIKRRISNRTYEERSLTEEDKKKLLEFNSTLTNPFGVEVKVQYISKEKGADDVQLGTYGTIKGAKDFLAITVKDQPYAMEAIGYQFENLVLYATDMGIGTVWLAGTFKRKDFINAIEIGEDDLFPCICPLGYPAQKQSFLEKITKASLGSKKRKDWDKLFFLEDFTKALTKADAGIYEDALEMLRLAPSATNSQPWAVVKERNKFHFFCNYKNTLNDDVKKIKHIDIGIALSHFHQTAMSKGLNGNLQVEDIGFSIPDNMHYVLSYIAD</sequence>
<reference evidence="7 8" key="1">
    <citation type="submission" date="2010-08" db="EMBL/GenBank/DDBJ databases">
        <authorList>
            <person name="Harkins D.M."/>
            <person name="Madupu R."/>
            <person name="Durkin A.S."/>
            <person name="Torralba M."/>
            <person name="Methe B."/>
            <person name="Sutton G.G."/>
            <person name="Nelson K.E."/>
        </authorList>
    </citation>
    <scope>NUCLEOTIDE SEQUENCE [LARGE SCALE GENOMIC DNA]</scope>
    <source>
        <strain evidence="7 8">DSM 17678</strain>
    </source>
</reference>
<dbReference type="STRING" id="596315.HMPREF0634_0025"/>
<keyword evidence="8" id="KW-1185">Reference proteome</keyword>
<dbReference type="InterPro" id="IPR000415">
    <property type="entry name" value="Nitroreductase-like"/>
</dbReference>
<proteinExistence type="inferred from homology"/>
<dbReference type="GeneID" id="84801262"/>
<comment type="similarity">
    <text evidence="2">Belongs to the nitroreductase family.</text>
</comment>
<dbReference type="Gene3D" id="3.40.109.10">
    <property type="entry name" value="NADH Oxidase"/>
    <property type="match status" value="1"/>
</dbReference>
<evidence type="ECO:0000313" key="7">
    <source>
        <dbReference type="EMBL" id="EFM64117.1"/>
    </source>
</evidence>
<feature type="domain" description="Putative nitroreductase TM1586" evidence="6">
    <location>
        <begin position="12"/>
        <end position="253"/>
    </location>
</feature>
<evidence type="ECO:0000256" key="5">
    <source>
        <dbReference type="ARBA" id="ARBA00023002"/>
    </source>
</evidence>
<dbReference type="Gene3D" id="3.40.109.30">
    <property type="entry name" value="putative nitroreductase (tm1586), domain 2"/>
    <property type="match status" value="1"/>
</dbReference>
<dbReference type="Proteomes" id="UP000003244">
    <property type="component" value="Unassembled WGS sequence"/>
</dbReference>
<keyword evidence="5" id="KW-0560">Oxidoreductase</keyword>
<accession>E0E4P2</accession>
<dbReference type="PANTHER" id="PTHR43673:SF2">
    <property type="entry name" value="NITROREDUCTASE"/>
    <property type="match status" value="1"/>
</dbReference>
<evidence type="ECO:0000256" key="3">
    <source>
        <dbReference type="ARBA" id="ARBA00022630"/>
    </source>
</evidence>
<evidence type="ECO:0000256" key="4">
    <source>
        <dbReference type="ARBA" id="ARBA00022643"/>
    </source>
</evidence>